<keyword evidence="3" id="KW-1185">Reference proteome</keyword>
<comment type="caution">
    <text evidence="2">The sequence shown here is derived from an EMBL/GenBank/DDBJ whole genome shotgun (WGS) entry which is preliminary data.</text>
</comment>
<evidence type="ECO:0000313" key="2">
    <source>
        <dbReference type="EMBL" id="KAJ8449608.1"/>
    </source>
</evidence>
<reference evidence="2" key="1">
    <citation type="submission" date="2022-04" db="EMBL/GenBank/DDBJ databases">
        <title>Carnegiea gigantea Genome sequencing and assembly v2.</title>
        <authorList>
            <person name="Copetti D."/>
            <person name="Sanderson M.J."/>
            <person name="Burquez A."/>
            <person name="Wojciechowski M.F."/>
        </authorList>
    </citation>
    <scope>NUCLEOTIDE SEQUENCE</scope>
    <source>
        <strain evidence="2">SGP5-SGP5p</strain>
        <tissue evidence="2">Aerial part</tissue>
    </source>
</reference>
<sequence length="199" mass="22580">MVSHCIIYIQYKRGNEPSAVNFERTLEHTECMVGINETDIVAANRVSAWNWRGRLDDIGSGGRVVTIKWGDQSRRIGIDGGSEAIKEAIRSAFGLRTKRPFWLEDNEGIVRSIDRDMPLKDYTLHLDGGLTIKIFLYNPPNDLPNHAEEKTFYAEDDFRDFLLRHGFIALTDLNCSKNVDSIDDLHPGEVYQGLRPLGS</sequence>
<dbReference type="OrthoDB" id="691673at2759"/>
<protein>
    <recommendedName>
        <fullName evidence="1">GT-1/4-like C-terminal domain-containing protein</fullName>
    </recommendedName>
</protein>
<gene>
    <name evidence="2" type="ORF">Cgig2_005630</name>
</gene>
<dbReference type="InterPro" id="IPR058943">
    <property type="entry name" value="GT-1/4_C"/>
</dbReference>
<feature type="domain" description="GT-1/4-like C-terminal" evidence="1">
    <location>
        <begin position="129"/>
        <end position="193"/>
    </location>
</feature>
<name>A0A9Q1QNT8_9CARY</name>
<evidence type="ECO:0000313" key="3">
    <source>
        <dbReference type="Proteomes" id="UP001153076"/>
    </source>
</evidence>
<organism evidence="2 3">
    <name type="scientific">Carnegiea gigantea</name>
    <dbReference type="NCBI Taxonomy" id="171969"/>
    <lineage>
        <taxon>Eukaryota</taxon>
        <taxon>Viridiplantae</taxon>
        <taxon>Streptophyta</taxon>
        <taxon>Embryophyta</taxon>
        <taxon>Tracheophyta</taxon>
        <taxon>Spermatophyta</taxon>
        <taxon>Magnoliopsida</taxon>
        <taxon>eudicotyledons</taxon>
        <taxon>Gunneridae</taxon>
        <taxon>Pentapetalae</taxon>
        <taxon>Caryophyllales</taxon>
        <taxon>Cactineae</taxon>
        <taxon>Cactaceae</taxon>
        <taxon>Cactoideae</taxon>
        <taxon>Echinocereeae</taxon>
        <taxon>Carnegiea</taxon>
    </lineage>
</organism>
<accession>A0A9Q1QNT8</accession>
<dbReference type="AlphaFoldDB" id="A0A9Q1QNT8"/>
<evidence type="ECO:0000259" key="1">
    <source>
        <dbReference type="Pfam" id="PF26214"/>
    </source>
</evidence>
<feature type="domain" description="GT-1/4-like C-terminal" evidence="1">
    <location>
        <begin position="63"/>
        <end position="123"/>
    </location>
</feature>
<dbReference type="Proteomes" id="UP001153076">
    <property type="component" value="Unassembled WGS sequence"/>
</dbReference>
<dbReference type="Pfam" id="PF26214">
    <property type="entry name" value="Ubiquitin_GT-1"/>
    <property type="match status" value="2"/>
</dbReference>
<dbReference type="EMBL" id="JAKOGI010000020">
    <property type="protein sequence ID" value="KAJ8449608.1"/>
    <property type="molecule type" value="Genomic_DNA"/>
</dbReference>
<proteinExistence type="predicted"/>